<keyword evidence="1" id="KW-1133">Transmembrane helix</keyword>
<dbReference type="KEGG" id="tgy:X802_02125"/>
<feature type="transmembrane region" description="Helical" evidence="1">
    <location>
        <begin position="12"/>
        <end position="36"/>
    </location>
</feature>
<feature type="transmembrane region" description="Helical" evidence="1">
    <location>
        <begin position="170"/>
        <end position="191"/>
    </location>
</feature>
<dbReference type="GeneID" id="27134452"/>
<name>A0A0X1KN23_9EURY</name>
<evidence type="ECO:0000256" key="1">
    <source>
        <dbReference type="SAM" id="Phobius"/>
    </source>
</evidence>
<dbReference type="Proteomes" id="UP000062043">
    <property type="component" value="Chromosome"/>
</dbReference>
<organism evidence="2 3">
    <name type="scientific">Thermococcus guaymasensis DSM 11113</name>
    <dbReference type="NCBI Taxonomy" id="1432656"/>
    <lineage>
        <taxon>Archaea</taxon>
        <taxon>Methanobacteriati</taxon>
        <taxon>Methanobacteriota</taxon>
        <taxon>Thermococci</taxon>
        <taxon>Thermococcales</taxon>
        <taxon>Thermococcaceae</taxon>
        <taxon>Thermococcus</taxon>
    </lineage>
</organism>
<protein>
    <submittedName>
        <fullName evidence="2">Uncharacterized protein</fullName>
    </submittedName>
</protein>
<evidence type="ECO:0000313" key="3">
    <source>
        <dbReference type="Proteomes" id="UP000062043"/>
    </source>
</evidence>
<reference evidence="2 3" key="1">
    <citation type="submission" date="2014-01" db="EMBL/GenBank/DDBJ databases">
        <title>Genome sequencing of Thermococcus guaymasensis.</title>
        <authorList>
            <person name="Zhang X."/>
            <person name="Alvare G."/>
            <person name="Fristensky B."/>
            <person name="Chen L."/>
            <person name="Suen T."/>
            <person name="Chen Q."/>
            <person name="Ma K."/>
        </authorList>
    </citation>
    <scope>NUCLEOTIDE SEQUENCE [LARGE SCALE GENOMIC DNA]</scope>
    <source>
        <strain evidence="2 3">DSM 11113</strain>
    </source>
</reference>
<keyword evidence="3" id="KW-1185">Reference proteome</keyword>
<dbReference type="PATRIC" id="fig|1432656.3.peg.415"/>
<keyword evidence="1" id="KW-0812">Transmembrane</keyword>
<dbReference type="OrthoDB" id="102157at2157"/>
<dbReference type="STRING" id="1432656.X802_02125"/>
<proteinExistence type="predicted"/>
<gene>
    <name evidence="2" type="ORF">X802_02125</name>
</gene>
<dbReference type="EMBL" id="CP007140">
    <property type="protein sequence ID" value="AJC72657.1"/>
    <property type="molecule type" value="Genomic_DNA"/>
</dbReference>
<feature type="transmembrane region" description="Helical" evidence="1">
    <location>
        <begin position="134"/>
        <end position="158"/>
    </location>
</feature>
<dbReference type="AlphaFoldDB" id="A0A0X1KN23"/>
<feature type="transmembrane region" description="Helical" evidence="1">
    <location>
        <begin position="95"/>
        <end position="114"/>
    </location>
</feature>
<accession>A0A0X1KN23</accession>
<feature type="transmembrane region" description="Helical" evidence="1">
    <location>
        <begin position="203"/>
        <end position="221"/>
    </location>
</feature>
<keyword evidence="1" id="KW-0472">Membrane</keyword>
<evidence type="ECO:0000313" key="2">
    <source>
        <dbReference type="EMBL" id="AJC72657.1"/>
    </source>
</evidence>
<sequence length="251" mass="27494">MKWILRNSLSDYLFVEVLAVVLAAVMIGSVTAYVSADSIYKASIMGGTVTPILGAPGQLSGQSPEKPPEYYAEQYLNIKERIASLFGKLVWSNSSLLSAVYAIGVLIALFPFAYRMRVSFVPLLFRERTGSVSLVLKGFALSLGFLLPLFASVVMPLVMVKRNWLSGIEASSLLMLAAILLSLLLLLTVAVYSTYILWGRVDLALVFTLLLAFGLSGKLGFEWRSVWVYLGASLGILLVMVIAAQRRLMRV</sequence>
<feature type="transmembrane region" description="Helical" evidence="1">
    <location>
        <begin position="227"/>
        <end position="244"/>
    </location>
</feature>
<dbReference type="RefSeq" id="WP_062370570.1">
    <property type="nucleotide sequence ID" value="NZ_CP007140.1"/>
</dbReference>